<name>A0A8S0TI62_OLEEU</name>
<feature type="region of interest" description="Disordered" evidence="5">
    <location>
        <begin position="1"/>
        <end position="54"/>
    </location>
</feature>
<proteinExistence type="predicted"/>
<feature type="region of interest" description="Disordered" evidence="5">
    <location>
        <begin position="132"/>
        <end position="185"/>
    </location>
</feature>
<dbReference type="GO" id="GO:0005634">
    <property type="term" value="C:nucleus"/>
    <property type="evidence" value="ECO:0007669"/>
    <property type="project" value="UniProtKB-SubCell"/>
</dbReference>
<dbReference type="Proteomes" id="UP000594638">
    <property type="component" value="Unassembled WGS sequence"/>
</dbReference>
<gene>
    <name evidence="7" type="ORF">OLEA9_A083990</name>
</gene>
<feature type="compositionally biased region" description="Polar residues" evidence="5">
    <location>
        <begin position="38"/>
        <end position="52"/>
    </location>
</feature>
<dbReference type="GO" id="GO:0000278">
    <property type="term" value="P:mitotic cell cycle"/>
    <property type="evidence" value="ECO:0007669"/>
    <property type="project" value="InterPro"/>
</dbReference>
<dbReference type="Gramene" id="OE9A083990T1">
    <property type="protein sequence ID" value="OE9A083990C1"/>
    <property type="gene ID" value="OE9A083990"/>
</dbReference>
<dbReference type="PANTHER" id="PTHR34362:SF1">
    <property type="entry name" value="WPP DOMAIN-CONTAINING PROTEIN 1-RELATED"/>
    <property type="match status" value="1"/>
</dbReference>
<dbReference type="InterPro" id="IPR038214">
    <property type="entry name" value="WPP_sf"/>
</dbReference>
<evidence type="ECO:0000256" key="5">
    <source>
        <dbReference type="SAM" id="MobiDB-lite"/>
    </source>
</evidence>
<evidence type="ECO:0000256" key="4">
    <source>
        <dbReference type="ARBA" id="ARBA00023242"/>
    </source>
</evidence>
<dbReference type="EMBL" id="CACTIH010007247">
    <property type="protein sequence ID" value="CAA3005579.1"/>
    <property type="molecule type" value="Genomic_DNA"/>
</dbReference>
<keyword evidence="8" id="KW-1185">Reference proteome</keyword>
<dbReference type="InterPro" id="IPR044692">
    <property type="entry name" value="WPP1/2/3"/>
</dbReference>
<dbReference type="Pfam" id="PF13943">
    <property type="entry name" value="WPP"/>
    <property type="match status" value="1"/>
</dbReference>
<evidence type="ECO:0000256" key="1">
    <source>
        <dbReference type="ARBA" id="ARBA00004123"/>
    </source>
</evidence>
<keyword evidence="4" id="KW-0539">Nucleus</keyword>
<evidence type="ECO:0000259" key="6">
    <source>
        <dbReference type="Pfam" id="PF13943"/>
    </source>
</evidence>
<evidence type="ECO:0000313" key="7">
    <source>
        <dbReference type="EMBL" id="CAA3005579.1"/>
    </source>
</evidence>
<comment type="subcellular location">
    <subcellularLocation>
        <location evidence="2">Cytoplasm</location>
    </subcellularLocation>
    <subcellularLocation>
        <location evidence="1">Nucleus</location>
    </subcellularLocation>
</comment>
<organism evidence="7 8">
    <name type="scientific">Olea europaea subsp. europaea</name>
    <dbReference type="NCBI Taxonomy" id="158383"/>
    <lineage>
        <taxon>Eukaryota</taxon>
        <taxon>Viridiplantae</taxon>
        <taxon>Streptophyta</taxon>
        <taxon>Embryophyta</taxon>
        <taxon>Tracheophyta</taxon>
        <taxon>Spermatophyta</taxon>
        <taxon>Magnoliopsida</taxon>
        <taxon>eudicotyledons</taxon>
        <taxon>Gunneridae</taxon>
        <taxon>Pentapetalae</taxon>
        <taxon>asterids</taxon>
        <taxon>lamiids</taxon>
        <taxon>Lamiales</taxon>
        <taxon>Oleaceae</taxon>
        <taxon>Oleeae</taxon>
        <taxon>Olea</taxon>
    </lineage>
</organism>
<sequence>MSDKIEAQQESEITEEKIPESGTSIPPMAEAEQAQQQPGSTSTGTKFSNVSFSIWPPTERTRDAVRNRLIETLSSPSILSKRYGTVPREDAADAATRIEEEAFLAAGAAATTDDDGIEILQVYSKEISKRMLDTVKSRSDEAEPESKPDKEPEVESKTEEQKEEEDVGSTAPPQSEKTESVVDDE</sequence>
<dbReference type="AlphaFoldDB" id="A0A8S0TI62"/>
<evidence type="ECO:0000313" key="8">
    <source>
        <dbReference type="Proteomes" id="UP000594638"/>
    </source>
</evidence>
<evidence type="ECO:0000256" key="2">
    <source>
        <dbReference type="ARBA" id="ARBA00004496"/>
    </source>
</evidence>
<feature type="domain" description="WPP" evidence="6">
    <location>
        <begin position="51"/>
        <end position="143"/>
    </location>
</feature>
<protein>
    <recommendedName>
        <fullName evidence="6">WPP domain-containing protein</fullName>
    </recommendedName>
</protein>
<accession>A0A8S0TI62</accession>
<dbReference type="PANTHER" id="PTHR34362">
    <property type="entry name" value="WPP DOMAIN-CONTAINING PROTEIN 1-RELATED"/>
    <property type="match status" value="1"/>
</dbReference>
<dbReference type="GO" id="GO:0005737">
    <property type="term" value="C:cytoplasm"/>
    <property type="evidence" value="ECO:0007669"/>
    <property type="project" value="UniProtKB-SubCell"/>
</dbReference>
<comment type="caution">
    <text evidence="7">The sequence shown here is derived from an EMBL/GenBank/DDBJ whole genome shotgun (WGS) entry which is preliminary data.</text>
</comment>
<evidence type="ECO:0000256" key="3">
    <source>
        <dbReference type="ARBA" id="ARBA00022490"/>
    </source>
</evidence>
<reference evidence="7 8" key="1">
    <citation type="submission" date="2019-12" db="EMBL/GenBank/DDBJ databases">
        <authorList>
            <person name="Alioto T."/>
            <person name="Alioto T."/>
            <person name="Gomez Garrido J."/>
        </authorList>
    </citation>
    <scope>NUCLEOTIDE SEQUENCE [LARGE SCALE GENOMIC DNA]</scope>
</reference>
<dbReference type="InterPro" id="IPR025265">
    <property type="entry name" value="WPP_dom"/>
</dbReference>
<dbReference type="Gene3D" id="1.10.246.200">
    <property type="entry name" value="WPP domain"/>
    <property type="match status" value="1"/>
</dbReference>
<feature type="compositionally biased region" description="Basic and acidic residues" evidence="5">
    <location>
        <begin position="132"/>
        <end position="160"/>
    </location>
</feature>
<keyword evidence="3" id="KW-0963">Cytoplasm</keyword>
<dbReference type="OrthoDB" id="1927559at2759"/>
<feature type="compositionally biased region" description="Basic and acidic residues" evidence="5">
    <location>
        <begin position="176"/>
        <end position="185"/>
    </location>
</feature>
<dbReference type="GO" id="GO:0048527">
    <property type="term" value="P:lateral root development"/>
    <property type="evidence" value="ECO:0007669"/>
    <property type="project" value="InterPro"/>
</dbReference>